<keyword evidence="2" id="KW-1185">Reference proteome</keyword>
<protein>
    <recommendedName>
        <fullName evidence="3">Zinc-finger domain-containing protein</fullName>
    </recommendedName>
</protein>
<name>A0A2U2PDI7_9SPHI</name>
<dbReference type="EMBL" id="QEAS01000016">
    <property type="protein sequence ID" value="PWG79189.1"/>
    <property type="molecule type" value="Genomic_DNA"/>
</dbReference>
<gene>
    <name evidence="1" type="ORF">DDR33_18035</name>
</gene>
<dbReference type="OrthoDB" id="886726at2"/>
<reference evidence="1 2" key="1">
    <citation type="submission" date="2018-04" db="EMBL/GenBank/DDBJ databases">
        <title>Pedobacter chongqingensis sp. nov., isolated from a rottenly hemp rope.</title>
        <authorList>
            <person name="Cai Y."/>
        </authorList>
    </citation>
    <scope>NUCLEOTIDE SEQUENCE [LARGE SCALE GENOMIC DNA]</scope>
    <source>
        <strain evidence="1 2">FJ4-8</strain>
    </source>
</reference>
<organism evidence="1 2">
    <name type="scientific">Pararcticibacter amylolyticus</name>
    <dbReference type="NCBI Taxonomy" id="2173175"/>
    <lineage>
        <taxon>Bacteria</taxon>
        <taxon>Pseudomonadati</taxon>
        <taxon>Bacteroidota</taxon>
        <taxon>Sphingobacteriia</taxon>
        <taxon>Sphingobacteriales</taxon>
        <taxon>Sphingobacteriaceae</taxon>
        <taxon>Pararcticibacter</taxon>
    </lineage>
</organism>
<sequence>MKKILKTDEERIAYNCRKATLLIEKKQDIELTAREKMELTLHLAGCYICRVYEEQSVLINSMMRKIFKGPKDPLKLDDEFKEQLKKKIKDKTGTN</sequence>
<dbReference type="AlphaFoldDB" id="A0A2U2PDI7"/>
<evidence type="ECO:0000313" key="2">
    <source>
        <dbReference type="Proteomes" id="UP000245647"/>
    </source>
</evidence>
<accession>A0A2U2PDI7</accession>
<evidence type="ECO:0000313" key="1">
    <source>
        <dbReference type="EMBL" id="PWG79189.1"/>
    </source>
</evidence>
<comment type="caution">
    <text evidence="1">The sequence shown here is derived from an EMBL/GenBank/DDBJ whole genome shotgun (WGS) entry which is preliminary data.</text>
</comment>
<dbReference type="Proteomes" id="UP000245647">
    <property type="component" value="Unassembled WGS sequence"/>
</dbReference>
<evidence type="ECO:0008006" key="3">
    <source>
        <dbReference type="Google" id="ProtNLM"/>
    </source>
</evidence>
<dbReference type="RefSeq" id="WP_109417205.1">
    <property type="nucleotide sequence ID" value="NZ_QEAS01000016.1"/>
</dbReference>
<proteinExistence type="predicted"/>